<evidence type="ECO:0000256" key="4">
    <source>
        <dbReference type="ARBA" id="ARBA00049417"/>
    </source>
</evidence>
<keyword evidence="8" id="KW-1185">Reference proteome</keyword>
<dbReference type="Proteomes" id="UP000094769">
    <property type="component" value="Unassembled WGS sequence"/>
</dbReference>
<name>A0A7Z0VLQ5_9GAMM</name>
<dbReference type="NCBIfam" id="NF001204">
    <property type="entry name" value="PRK00166.1"/>
    <property type="match status" value="1"/>
</dbReference>
<dbReference type="RefSeq" id="WP_069123932.1">
    <property type="nucleotide sequence ID" value="NZ_MARB01000008.1"/>
</dbReference>
<proteinExistence type="inferred from homology"/>
<evidence type="ECO:0000256" key="5">
    <source>
        <dbReference type="HAMAP-Rule" id="MF_00199"/>
    </source>
</evidence>
<comment type="similarity">
    <text evidence="2 5">Belongs to the Ap4A hydrolase family.</text>
</comment>
<dbReference type="Gene3D" id="3.60.21.10">
    <property type="match status" value="1"/>
</dbReference>
<comment type="catalytic activity">
    <reaction evidence="4 5">
        <text>P(1),P(4)-bis(5'-adenosyl) tetraphosphate + H2O = 2 ADP + 2 H(+)</text>
        <dbReference type="Rhea" id="RHEA:24252"/>
        <dbReference type="ChEBI" id="CHEBI:15377"/>
        <dbReference type="ChEBI" id="CHEBI:15378"/>
        <dbReference type="ChEBI" id="CHEBI:58141"/>
        <dbReference type="ChEBI" id="CHEBI:456216"/>
        <dbReference type="EC" id="3.6.1.41"/>
    </reaction>
</comment>
<dbReference type="InterPro" id="IPR004617">
    <property type="entry name" value="ApaH"/>
</dbReference>
<evidence type="ECO:0000313" key="8">
    <source>
        <dbReference type="Proteomes" id="UP000094769"/>
    </source>
</evidence>
<dbReference type="HAMAP" id="MF_00199">
    <property type="entry name" value="ApaH"/>
    <property type="match status" value="1"/>
</dbReference>
<dbReference type="PANTHER" id="PTHR40942:SF4">
    <property type="entry name" value="CYTOCHROME C5"/>
    <property type="match status" value="1"/>
</dbReference>
<dbReference type="OrthoDB" id="9807890at2"/>
<dbReference type="EC" id="3.6.1.41" evidence="5"/>
<dbReference type="NCBIfam" id="TIGR00668">
    <property type="entry name" value="apaH"/>
    <property type="match status" value="1"/>
</dbReference>
<evidence type="ECO:0000256" key="1">
    <source>
        <dbReference type="ARBA" id="ARBA00003413"/>
    </source>
</evidence>
<gene>
    <name evidence="5 7" type="primary">apaH</name>
    <name evidence="7" type="ORF">CODIS_17660</name>
</gene>
<dbReference type="GO" id="GO:0008803">
    <property type="term" value="F:bis(5'-nucleosyl)-tetraphosphatase (symmetrical) activity"/>
    <property type="evidence" value="ECO:0007669"/>
    <property type="project" value="UniProtKB-UniRule"/>
</dbReference>
<evidence type="ECO:0000313" key="7">
    <source>
        <dbReference type="EMBL" id="ODJ87992.1"/>
    </source>
</evidence>
<organism evidence="7 8">
    <name type="scientific">Candidatus Thiodiazotropha endolucinida</name>
    <dbReference type="NCBI Taxonomy" id="1655433"/>
    <lineage>
        <taxon>Bacteria</taxon>
        <taxon>Pseudomonadati</taxon>
        <taxon>Pseudomonadota</taxon>
        <taxon>Gammaproteobacteria</taxon>
        <taxon>Chromatiales</taxon>
        <taxon>Sedimenticolaceae</taxon>
        <taxon>Candidatus Thiodiazotropha</taxon>
    </lineage>
</organism>
<comment type="function">
    <text evidence="1 5">Hydrolyzes diadenosine 5',5'''-P1,P4-tetraphosphate to yield ADP.</text>
</comment>
<reference evidence="7 8" key="1">
    <citation type="submission" date="2016-06" db="EMBL/GenBank/DDBJ databases">
        <title>Genome sequence of endosymbiont of Candidatus Endolucinida thiodiazotropha.</title>
        <authorList>
            <person name="Poehlein A."/>
            <person name="Koenig S."/>
            <person name="Heiden S.E."/>
            <person name="Thuermer A."/>
            <person name="Voget S."/>
            <person name="Daniel R."/>
            <person name="Markert S."/>
            <person name="Gros O."/>
            <person name="Schweder T."/>
        </authorList>
    </citation>
    <scope>NUCLEOTIDE SEQUENCE [LARGE SCALE GENOMIC DNA]</scope>
    <source>
        <strain evidence="7 8">COS</strain>
    </source>
</reference>
<keyword evidence="3 5" id="KW-0378">Hydrolase</keyword>
<evidence type="ECO:0000256" key="2">
    <source>
        <dbReference type="ARBA" id="ARBA00005419"/>
    </source>
</evidence>
<dbReference type="InterPro" id="IPR004843">
    <property type="entry name" value="Calcineurin-like_PHP"/>
</dbReference>
<evidence type="ECO:0000256" key="3">
    <source>
        <dbReference type="ARBA" id="ARBA00022801"/>
    </source>
</evidence>
<comment type="caution">
    <text evidence="7">The sequence shown here is derived from an EMBL/GenBank/DDBJ whole genome shotgun (WGS) entry which is preliminary data.</text>
</comment>
<dbReference type="PIRSF" id="PIRSF000903">
    <property type="entry name" value="B5n-ttraPtase_sm"/>
    <property type="match status" value="1"/>
</dbReference>
<dbReference type="PANTHER" id="PTHR40942">
    <property type="match status" value="1"/>
</dbReference>
<dbReference type="EMBL" id="MARB01000008">
    <property type="protein sequence ID" value="ODJ87992.1"/>
    <property type="molecule type" value="Genomic_DNA"/>
</dbReference>
<evidence type="ECO:0000259" key="6">
    <source>
        <dbReference type="Pfam" id="PF00149"/>
    </source>
</evidence>
<dbReference type="CDD" id="cd07422">
    <property type="entry name" value="MPP_ApaH"/>
    <property type="match status" value="1"/>
</dbReference>
<dbReference type="AlphaFoldDB" id="A0A7Z0VLQ5"/>
<dbReference type="Pfam" id="PF00149">
    <property type="entry name" value="Metallophos"/>
    <property type="match status" value="1"/>
</dbReference>
<accession>A0A7Z0VLQ5</accession>
<sequence>MSIYAIGDIQGCYDELQRLLEKIRFDPSKDKLWFAGDLVNRGPKSLQVLRFVKSLGDQAITVLGNHDLHLLALSQGNRSHYKYGNLKDILEAHDRQELIDWLRHRPMMAHHKKKGYSMVHAGLPPQWDLTTAMKCARELENVLRGPKFGKFCRVMYGNQPDLWSENLDGMDRLRFITNCFTRLRYCSRDGRISLNEKGAPEAQNNGAIPWFEAAGRLTKNDRIIFGHWSTLGYRQSANICCLDSGCFWGGELTALRLRKNKPAKPYQISCPIKR</sequence>
<protein>
    <recommendedName>
        <fullName evidence="5">Bis(5'-nucleosyl)-tetraphosphatase, symmetrical</fullName>
        <ecNumber evidence="5">3.6.1.41</ecNumber>
    </recommendedName>
    <alternativeName>
        <fullName evidence="5">Ap4A hydrolase</fullName>
    </alternativeName>
    <alternativeName>
        <fullName evidence="5">Diadenosine 5',5'''-P1,P4-tetraphosphate pyrophosphohydrolase</fullName>
    </alternativeName>
    <alternativeName>
        <fullName evidence="5">Diadenosine tetraphosphatase</fullName>
    </alternativeName>
</protein>
<dbReference type="InterPro" id="IPR029052">
    <property type="entry name" value="Metallo-depent_PP-like"/>
</dbReference>
<feature type="domain" description="Calcineurin-like phosphoesterase" evidence="6">
    <location>
        <begin position="1"/>
        <end position="141"/>
    </location>
</feature>
<dbReference type="SUPFAM" id="SSF56300">
    <property type="entry name" value="Metallo-dependent phosphatases"/>
    <property type="match status" value="1"/>
</dbReference>